<dbReference type="PROSITE" id="PS51387">
    <property type="entry name" value="FAD_PCMH"/>
    <property type="match status" value="1"/>
</dbReference>
<dbReference type="SUPFAM" id="SSF56176">
    <property type="entry name" value="FAD-binding/transporter-associated domain-like"/>
    <property type="match status" value="1"/>
</dbReference>
<dbReference type="InterPro" id="IPR036318">
    <property type="entry name" value="FAD-bd_PCMH-like_sf"/>
</dbReference>
<dbReference type="InterPro" id="IPR007173">
    <property type="entry name" value="ALO_C"/>
</dbReference>
<dbReference type="InterPro" id="IPR016166">
    <property type="entry name" value="FAD-bd_PCMH"/>
</dbReference>
<evidence type="ECO:0000313" key="3">
    <source>
        <dbReference type="EMBL" id="MBP2179489.1"/>
    </source>
</evidence>
<gene>
    <name evidence="3" type="ORF">JOM49_001015</name>
</gene>
<dbReference type="InterPro" id="IPR016169">
    <property type="entry name" value="FAD-bd_PCMH_sub2"/>
</dbReference>
<dbReference type="Pfam" id="PF01565">
    <property type="entry name" value="FAD_binding_4"/>
    <property type="match status" value="1"/>
</dbReference>
<dbReference type="EMBL" id="JAGGMS010000001">
    <property type="protein sequence ID" value="MBP2179489.1"/>
    <property type="molecule type" value="Genomic_DNA"/>
</dbReference>
<evidence type="ECO:0000313" key="4">
    <source>
        <dbReference type="Proteomes" id="UP000741013"/>
    </source>
</evidence>
<dbReference type="PANTHER" id="PTHR43762:SF1">
    <property type="entry name" value="D-ARABINONO-1,4-LACTONE OXIDASE"/>
    <property type="match status" value="1"/>
</dbReference>
<dbReference type="Gene3D" id="1.10.45.10">
    <property type="entry name" value="Vanillyl-alcohol Oxidase, Chain A, domain 4"/>
    <property type="match status" value="1"/>
</dbReference>
<name>A0ABS4PJ89_9PSEU</name>
<dbReference type="InterPro" id="IPR016171">
    <property type="entry name" value="Vanillyl_alc_oxidase_C-sub2"/>
</dbReference>
<evidence type="ECO:0000256" key="1">
    <source>
        <dbReference type="ARBA" id="ARBA00023002"/>
    </source>
</evidence>
<accession>A0ABS4PJ89</accession>
<reference evidence="3 4" key="1">
    <citation type="submission" date="2021-03" db="EMBL/GenBank/DDBJ databases">
        <title>Sequencing the genomes of 1000 actinobacteria strains.</title>
        <authorList>
            <person name="Klenk H.-P."/>
        </authorList>
    </citation>
    <scope>NUCLEOTIDE SEQUENCE [LARGE SCALE GENOMIC DNA]</scope>
    <source>
        <strain evidence="3 4">DSM 45510</strain>
    </source>
</reference>
<dbReference type="Pfam" id="PF04030">
    <property type="entry name" value="ALO"/>
    <property type="match status" value="1"/>
</dbReference>
<dbReference type="InterPro" id="IPR010031">
    <property type="entry name" value="FAD_lactone_oxidase-like"/>
</dbReference>
<evidence type="ECO:0000259" key="2">
    <source>
        <dbReference type="PROSITE" id="PS51387"/>
    </source>
</evidence>
<sequence length="460" mass="50291">MSQPSQKPQTERRTLTGWGRTAPTVAEVLSTPDADQIAKAVARAGGRGVIARGLGRSYGDPAQNAGGLVVDMTALDRIHSIDPDNAVVDVDAGVNLDQLMRAALPHGLWVPVLPGTRQVTIGGAIANDIHGKNHHSAGSFGNHVLSMDLLTADGQVRTLTPEGPEAELFWATVAGIGLTGIILRAKISMKKTESAYFLVDADRTGNLDETLELFTNGSDLNYDYSMAVPDLITRDERMGRATFSRGSLAKLDDLPPKLRADPLKFDAPQLLTLPDVFPNGLVNKLTTTFAGNLWHRTVPKKGARGKIQNLTQFYHPLDMLSEWNRGYGSKGFLQYQFSVPFGAEEQLKGLCRRIAESGHYSFLNVFKRMGEANAAPLSWPSPGYMLSVDFPIRGDLGRFCTELDEHVLAAGGRLYTAKDSRTAPETFAKMYPRLEEWRKIRNSVDPEGVFASDMSRRLGL</sequence>
<keyword evidence="4" id="KW-1185">Reference proteome</keyword>
<keyword evidence="1 3" id="KW-0560">Oxidoreductase</keyword>
<dbReference type="Proteomes" id="UP000741013">
    <property type="component" value="Unassembled WGS sequence"/>
</dbReference>
<dbReference type="EC" id="1.1.98.3" evidence="3"/>
<dbReference type="InterPro" id="IPR006094">
    <property type="entry name" value="Oxid_FAD_bind_N"/>
</dbReference>
<dbReference type="PANTHER" id="PTHR43762">
    <property type="entry name" value="L-GULONOLACTONE OXIDASE"/>
    <property type="match status" value="1"/>
</dbReference>
<proteinExistence type="predicted"/>
<protein>
    <submittedName>
        <fullName evidence="3">Decaprenylphospho-beta-D-ribofuranose 2-oxidase</fullName>
        <ecNumber evidence="3">1.1.98.3</ecNumber>
    </submittedName>
</protein>
<dbReference type="Gene3D" id="3.30.465.10">
    <property type="match status" value="1"/>
</dbReference>
<comment type="caution">
    <text evidence="3">The sequence shown here is derived from an EMBL/GenBank/DDBJ whole genome shotgun (WGS) entry which is preliminary data.</text>
</comment>
<feature type="domain" description="FAD-binding PCMH-type" evidence="2">
    <location>
        <begin position="21"/>
        <end position="192"/>
    </location>
</feature>
<dbReference type="GO" id="GO:0016491">
    <property type="term" value="F:oxidoreductase activity"/>
    <property type="evidence" value="ECO:0007669"/>
    <property type="project" value="UniProtKB-KW"/>
</dbReference>
<organism evidence="3 4">
    <name type="scientific">Amycolatopsis magusensis</name>
    <dbReference type="NCBI Taxonomy" id="882444"/>
    <lineage>
        <taxon>Bacteria</taxon>
        <taxon>Bacillati</taxon>
        <taxon>Actinomycetota</taxon>
        <taxon>Actinomycetes</taxon>
        <taxon>Pseudonocardiales</taxon>
        <taxon>Pseudonocardiaceae</taxon>
        <taxon>Amycolatopsis</taxon>
    </lineage>
</organism>